<reference evidence="2 3" key="1">
    <citation type="submission" date="2019-06" db="EMBL/GenBank/DDBJ databases">
        <title>Sequencing the genomes of 1000 actinobacteria strains.</title>
        <authorList>
            <person name="Klenk H.-P."/>
        </authorList>
    </citation>
    <scope>NUCLEOTIDE SEQUENCE [LARGE SCALE GENOMIC DNA]</scope>
    <source>
        <strain evidence="2 3">DSM 24617</strain>
    </source>
</reference>
<protein>
    <recommendedName>
        <fullName evidence="4">YD repeat-containing protein</fullName>
    </recommendedName>
</protein>
<evidence type="ECO:0000313" key="3">
    <source>
        <dbReference type="Proteomes" id="UP000318336"/>
    </source>
</evidence>
<comment type="caution">
    <text evidence="2">The sequence shown here is derived from an EMBL/GenBank/DDBJ whole genome shotgun (WGS) entry which is preliminary data.</text>
</comment>
<name>A0A542XEH8_9MICO</name>
<evidence type="ECO:0000256" key="1">
    <source>
        <dbReference type="SAM" id="MobiDB-lite"/>
    </source>
</evidence>
<sequence length="66" mass="7124">MGNKEGERFSIGGDETLTVNPTDNPDVEGGWYQTTTNSQGDKSTAVYDRDGNMPSGSKMGDNDSYQ</sequence>
<keyword evidence="3" id="KW-1185">Reference proteome</keyword>
<evidence type="ECO:0008006" key="4">
    <source>
        <dbReference type="Google" id="ProtNLM"/>
    </source>
</evidence>
<feature type="region of interest" description="Disordered" evidence="1">
    <location>
        <begin position="1"/>
        <end position="66"/>
    </location>
</feature>
<dbReference type="AlphaFoldDB" id="A0A542XEH8"/>
<organism evidence="2 3">
    <name type="scientific">Barrientosiimonas humi</name>
    <dbReference type="NCBI Taxonomy" id="999931"/>
    <lineage>
        <taxon>Bacteria</taxon>
        <taxon>Bacillati</taxon>
        <taxon>Actinomycetota</taxon>
        <taxon>Actinomycetes</taxon>
        <taxon>Micrococcales</taxon>
        <taxon>Dermacoccaceae</taxon>
        <taxon>Barrientosiimonas</taxon>
    </lineage>
</organism>
<dbReference type="EMBL" id="VFOK01000001">
    <property type="protein sequence ID" value="TQL34229.1"/>
    <property type="molecule type" value="Genomic_DNA"/>
</dbReference>
<dbReference type="RefSeq" id="WP_142006343.1">
    <property type="nucleotide sequence ID" value="NZ_CAJTBP010000001.1"/>
</dbReference>
<dbReference type="OrthoDB" id="9864035at2"/>
<dbReference type="Proteomes" id="UP000318336">
    <property type="component" value="Unassembled WGS sequence"/>
</dbReference>
<proteinExistence type="predicted"/>
<feature type="compositionally biased region" description="Polar residues" evidence="1">
    <location>
        <begin position="32"/>
        <end position="42"/>
    </location>
</feature>
<accession>A0A542XEH8</accession>
<evidence type="ECO:0000313" key="2">
    <source>
        <dbReference type="EMBL" id="TQL34229.1"/>
    </source>
</evidence>
<gene>
    <name evidence="2" type="ORF">FB554_2392</name>
</gene>